<dbReference type="Pfam" id="PF03796">
    <property type="entry name" value="DnaB_C"/>
    <property type="match status" value="1"/>
</dbReference>
<name>A0ABW5Y138_9BACL</name>
<dbReference type="Gene3D" id="3.40.50.300">
    <property type="entry name" value="P-loop containing nucleotide triphosphate hydrolases"/>
    <property type="match status" value="1"/>
</dbReference>
<dbReference type="SUPFAM" id="SSF52540">
    <property type="entry name" value="P-loop containing nucleoside triphosphate hydrolases"/>
    <property type="match status" value="1"/>
</dbReference>
<dbReference type="Gene3D" id="3.40.1360.10">
    <property type="match status" value="1"/>
</dbReference>
<dbReference type="Pfam" id="PF01807">
    <property type="entry name" value="Zn_ribbon_DnaG"/>
    <property type="match status" value="1"/>
</dbReference>
<dbReference type="EMBL" id="JBHUOR010000095">
    <property type="protein sequence ID" value="MFD2869051.1"/>
    <property type="molecule type" value="Genomic_DNA"/>
</dbReference>
<keyword evidence="4" id="KW-1185">Reference proteome</keyword>
<organism evidence="3 4">
    <name type="scientific">Kurthia populi</name>
    <dbReference type="NCBI Taxonomy" id="1562132"/>
    <lineage>
        <taxon>Bacteria</taxon>
        <taxon>Bacillati</taxon>
        <taxon>Bacillota</taxon>
        <taxon>Bacilli</taxon>
        <taxon>Bacillales</taxon>
        <taxon>Caryophanaceae</taxon>
        <taxon>Kurthia</taxon>
    </lineage>
</organism>
<evidence type="ECO:0000313" key="4">
    <source>
        <dbReference type="Proteomes" id="UP001597568"/>
    </source>
</evidence>
<proteinExistence type="predicted"/>
<dbReference type="Pfam" id="PF13155">
    <property type="entry name" value="Toprim_2"/>
    <property type="match status" value="1"/>
</dbReference>
<dbReference type="PANTHER" id="PTHR30153">
    <property type="entry name" value="REPLICATIVE DNA HELICASE DNAB"/>
    <property type="match status" value="1"/>
</dbReference>
<dbReference type="InterPro" id="IPR007694">
    <property type="entry name" value="DNA_helicase_DnaB-like_C"/>
</dbReference>
<dbReference type="InterPro" id="IPR002694">
    <property type="entry name" value="Znf_CHC2"/>
</dbReference>
<accession>A0ABW5Y138</accession>
<dbReference type="InterPro" id="IPR027417">
    <property type="entry name" value="P-loop_NTPase"/>
</dbReference>
<feature type="region of interest" description="Disordered" evidence="1">
    <location>
        <begin position="98"/>
        <end position="119"/>
    </location>
</feature>
<evidence type="ECO:0000313" key="3">
    <source>
        <dbReference type="EMBL" id="MFD2869051.1"/>
    </source>
</evidence>
<dbReference type="Proteomes" id="UP001597568">
    <property type="component" value="Unassembled WGS sequence"/>
</dbReference>
<dbReference type="SUPFAM" id="SSF56731">
    <property type="entry name" value="DNA primase core"/>
    <property type="match status" value="1"/>
</dbReference>
<dbReference type="Gene3D" id="3.90.580.10">
    <property type="entry name" value="Zinc finger, CHC2-type domain"/>
    <property type="match status" value="1"/>
</dbReference>
<sequence length="681" mass="76155">MIKTLDELKQEVLLEDLAILYGHATKRKGNTAIRVTPCPICGDGEDHFSINPQKNLFNSFKECCEAGSPVDFIMAVEKCSLAEAIDKLYKIAGAEKPSFNSTSTEKNPQKKSLPAATDNDNTKSIGNVDFTDYITKAYDKTIANDELRTKLKAFTTKRGISPAQIIENKICIDTSTGHERIVFPVWKDNKVVWYTRRLLTDVEGQARFMDAKGVSKSEAIYNIDLLKEEHDEPILLVESIIDALNLELLGYKAIAINSSNNLDNFLQCFNTSKARNTSLVAAFDNDSAGVKATEELIKRGHSAINKPHIHTNDKGVDDTDINDWFLDSIKKLSEPPQGDFSGTEIKKSIDVQLTAVNKPNNVLTYLETTFSEDIAKLSAYRDKQTGFDNLDKKMNGLNAGLYVVGGVSSVGKTTFVHQLADQLAERNDHIIYFSLEQSKMEMVSKSLSRTTAKLDYPNALSSIEIRKGLNTPNLQNAIKDYSKYAGNVNIVEGNFDTNVDTMREYIGRYVAKNGVNPIVVIDYLQIIPAADTRMGDKQRIDYNVTELKRISRDFMIPLFVISSFNRDSYLKSCSFSSFKESGGIEYTADVVWGLQLGVITSSEFMKADDGQKLVLANKAKSDEYRDIELVCLKNRNGGLFSTKFSYHAKYDTYTSNEGLGDFRKGFKIDNTDEKSKKVLQF</sequence>
<dbReference type="InterPro" id="IPR036977">
    <property type="entry name" value="DNA_primase_Znf_CHC2"/>
</dbReference>
<reference evidence="4" key="1">
    <citation type="journal article" date="2019" name="Int. J. Syst. Evol. Microbiol.">
        <title>The Global Catalogue of Microorganisms (GCM) 10K type strain sequencing project: providing services to taxonomists for standard genome sequencing and annotation.</title>
        <authorList>
            <consortium name="The Broad Institute Genomics Platform"/>
            <consortium name="The Broad Institute Genome Sequencing Center for Infectious Disease"/>
            <person name="Wu L."/>
            <person name="Ma J."/>
        </authorList>
    </citation>
    <scope>NUCLEOTIDE SEQUENCE [LARGE SCALE GENOMIC DNA]</scope>
    <source>
        <strain evidence="4">KCTC 33522</strain>
    </source>
</reference>
<dbReference type="PROSITE" id="PS51199">
    <property type="entry name" value="SF4_HELICASE"/>
    <property type="match status" value="1"/>
</dbReference>
<comment type="caution">
    <text evidence="3">The sequence shown here is derived from an EMBL/GenBank/DDBJ whole genome shotgun (WGS) entry which is preliminary data.</text>
</comment>
<dbReference type="CDD" id="cd01029">
    <property type="entry name" value="TOPRIM_primases"/>
    <property type="match status" value="1"/>
</dbReference>
<gene>
    <name evidence="3" type="ORF">ACFSY7_11160</name>
</gene>
<dbReference type="RefSeq" id="WP_380147886.1">
    <property type="nucleotide sequence ID" value="NZ_JBHUOR010000095.1"/>
</dbReference>
<feature type="domain" description="SF4 helicase" evidence="2">
    <location>
        <begin position="376"/>
        <end position="660"/>
    </location>
</feature>
<dbReference type="SUPFAM" id="SSF57783">
    <property type="entry name" value="Zinc beta-ribbon"/>
    <property type="match status" value="1"/>
</dbReference>
<dbReference type="PANTHER" id="PTHR30153:SF2">
    <property type="entry name" value="REPLICATIVE DNA HELICASE"/>
    <property type="match status" value="1"/>
</dbReference>
<evidence type="ECO:0000259" key="2">
    <source>
        <dbReference type="PROSITE" id="PS51199"/>
    </source>
</evidence>
<protein>
    <submittedName>
        <fullName evidence="3">DnaB-like helicase C-terminal domain-containing protein</fullName>
    </submittedName>
</protein>
<dbReference type="InterPro" id="IPR034154">
    <property type="entry name" value="TOPRIM_DnaG/twinkle"/>
</dbReference>
<evidence type="ECO:0000256" key="1">
    <source>
        <dbReference type="SAM" id="MobiDB-lite"/>
    </source>
</evidence>